<dbReference type="InterPro" id="IPR036322">
    <property type="entry name" value="WD40_repeat_dom_sf"/>
</dbReference>
<accession>A0AAE0J3U8</accession>
<dbReference type="PROSITE" id="PS00678">
    <property type="entry name" value="WD_REPEATS_1"/>
    <property type="match status" value="1"/>
</dbReference>
<dbReference type="Pfam" id="PF00400">
    <property type="entry name" value="WD40"/>
    <property type="match status" value="2"/>
</dbReference>
<dbReference type="InterPro" id="IPR019775">
    <property type="entry name" value="WD40_repeat_CS"/>
</dbReference>
<dbReference type="InterPro" id="IPR001680">
    <property type="entry name" value="WD40_rpt"/>
</dbReference>
<sequence length="336" mass="36109">MYLLSCADGYKYPGSASEPTYVLDIIPLEVGLAATASDQTLRLFDPARLSQGPVKTIRTNHGNLTSAKAYSPGESIVCTAGENGTVSVWDLRLDPANAQALRIEGNHASLLSLACSSETSTLAAGTELADHQASILLWDLRSPSAPKIQYNEVHSDDVTELNFHPKDPNLLLSGSTDGLVNVCDTRITDEDEVVIQAFNHGSVHRAGFLNATEVFAVSHDETFALYDMAETAEKGSATLNFGDMREVLGCQYLTDVSPKLDGSGAVIGAGSQDQEMFRMIHLSKGASGWNLDREMIVGLPGAHGSELVRSFCVLDEQHVVFTCGEDGYLKAWRPSS</sequence>
<gene>
    <name evidence="4" type="ORF">B0T19DRAFT_437219</name>
</gene>
<dbReference type="PANTHER" id="PTHR22889:SF0">
    <property type="entry name" value="WD REPEAT-CONTAINING PROTEIN 89"/>
    <property type="match status" value="1"/>
</dbReference>
<dbReference type="Gene3D" id="2.130.10.10">
    <property type="entry name" value="YVTN repeat-like/Quinoprotein amine dehydrogenase"/>
    <property type="match status" value="1"/>
</dbReference>
<evidence type="ECO:0000313" key="5">
    <source>
        <dbReference type="Proteomes" id="UP001286456"/>
    </source>
</evidence>
<dbReference type="Proteomes" id="UP001286456">
    <property type="component" value="Unassembled WGS sequence"/>
</dbReference>
<dbReference type="InterPro" id="IPR015943">
    <property type="entry name" value="WD40/YVTN_repeat-like_dom_sf"/>
</dbReference>
<dbReference type="SMART" id="SM00320">
    <property type="entry name" value="WD40"/>
    <property type="match status" value="4"/>
</dbReference>
<reference evidence="4" key="1">
    <citation type="journal article" date="2023" name="Mol. Phylogenet. Evol.">
        <title>Genome-scale phylogeny and comparative genomics of the fungal order Sordariales.</title>
        <authorList>
            <person name="Hensen N."/>
            <person name="Bonometti L."/>
            <person name="Westerberg I."/>
            <person name="Brannstrom I.O."/>
            <person name="Guillou S."/>
            <person name="Cros-Aarteil S."/>
            <person name="Calhoun S."/>
            <person name="Haridas S."/>
            <person name="Kuo A."/>
            <person name="Mondo S."/>
            <person name="Pangilinan J."/>
            <person name="Riley R."/>
            <person name="LaButti K."/>
            <person name="Andreopoulos B."/>
            <person name="Lipzen A."/>
            <person name="Chen C."/>
            <person name="Yan M."/>
            <person name="Daum C."/>
            <person name="Ng V."/>
            <person name="Clum A."/>
            <person name="Steindorff A."/>
            <person name="Ohm R.A."/>
            <person name="Martin F."/>
            <person name="Silar P."/>
            <person name="Natvig D.O."/>
            <person name="Lalanne C."/>
            <person name="Gautier V."/>
            <person name="Ament-Velasquez S.L."/>
            <person name="Kruys A."/>
            <person name="Hutchinson M.I."/>
            <person name="Powell A.J."/>
            <person name="Barry K."/>
            <person name="Miller A.N."/>
            <person name="Grigoriev I.V."/>
            <person name="Debuchy R."/>
            <person name="Gladieux P."/>
            <person name="Hiltunen Thoren M."/>
            <person name="Johannesson H."/>
        </authorList>
    </citation>
    <scope>NUCLEOTIDE SEQUENCE</scope>
    <source>
        <strain evidence="4">SMH4131-1</strain>
    </source>
</reference>
<proteinExistence type="predicted"/>
<reference evidence="4" key="2">
    <citation type="submission" date="2023-06" db="EMBL/GenBank/DDBJ databases">
        <authorList>
            <consortium name="Lawrence Berkeley National Laboratory"/>
            <person name="Haridas S."/>
            <person name="Hensen N."/>
            <person name="Bonometti L."/>
            <person name="Westerberg I."/>
            <person name="Brannstrom I.O."/>
            <person name="Guillou S."/>
            <person name="Cros-Aarteil S."/>
            <person name="Calhoun S."/>
            <person name="Kuo A."/>
            <person name="Mondo S."/>
            <person name="Pangilinan J."/>
            <person name="Riley R."/>
            <person name="Labutti K."/>
            <person name="Andreopoulos B."/>
            <person name="Lipzen A."/>
            <person name="Chen C."/>
            <person name="Yanf M."/>
            <person name="Daum C."/>
            <person name="Ng V."/>
            <person name="Clum A."/>
            <person name="Steindorff A."/>
            <person name="Ohm R."/>
            <person name="Martin F."/>
            <person name="Silar P."/>
            <person name="Natvig D."/>
            <person name="Lalanne C."/>
            <person name="Gautier V."/>
            <person name="Ament-Velasquez S.L."/>
            <person name="Kruys A."/>
            <person name="Hutchinson M.I."/>
            <person name="Powell A.J."/>
            <person name="Barry K."/>
            <person name="Miller A.N."/>
            <person name="Grigoriev I.V."/>
            <person name="Debuchy R."/>
            <person name="Gladieux P."/>
            <person name="Thoren M.H."/>
            <person name="Johannesson H."/>
        </authorList>
    </citation>
    <scope>NUCLEOTIDE SEQUENCE</scope>
    <source>
        <strain evidence="4">SMH4131-1</strain>
    </source>
</reference>
<dbReference type="InterPro" id="IPR039328">
    <property type="entry name" value="WDR89"/>
</dbReference>
<protein>
    <submittedName>
        <fullName evidence="4">WD40-repeat-containing domain protein</fullName>
    </submittedName>
</protein>
<evidence type="ECO:0000256" key="1">
    <source>
        <dbReference type="ARBA" id="ARBA00022574"/>
    </source>
</evidence>
<dbReference type="PANTHER" id="PTHR22889">
    <property type="entry name" value="WD REPEAT-CONTAINING PROTEIN 89"/>
    <property type="match status" value="1"/>
</dbReference>
<keyword evidence="2" id="KW-0677">Repeat</keyword>
<name>A0AAE0J3U8_9PEZI</name>
<comment type="caution">
    <text evidence="4">The sequence shown here is derived from an EMBL/GenBank/DDBJ whole genome shotgun (WGS) entry which is preliminary data.</text>
</comment>
<dbReference type="SUPFAM" id="SSF50978">
    <property type="entry name" value="WD40 repeat-like"/>
    <property type="match status" value="1"/>
</dbReference>
<keyword evidence="5" id="KW-1185">Reference proteome</keyword>
<dbReference type="PROSITE" id="PS50082">
    <property type="entry name" value="WD_REPEATS_2"/>
    <property type="match status" value="1"/>
</dbReference>
<dbReference type="EMBL" id="JAUEPO010000001">
    <property type="protein sequence ID" value="KAK3336457.1"/>
    <property type="molecule type" value="Genomic_DNA"/>
</dbReference>
<feature type="repeat" description="WD" evidence="3">
    <location>
        <begin position="58"/>
        <end position="92"/>
    </location>
</feature>
<evidence type="ECO:0000256" key="3">
    <source>
        <dbReference type="PROSITE-ProRule" id="PRU00221"/>
    </source>
</evidence>
<evidence type="ECO:0000313" key="4">
    <source>
        <dbReference type="EMBL" id="KAK3336457.1"/>
    </source>
</evidence>
<keyword evidence="1 3" id="KW-0853">WD repeat</keyword>
<organism evidence="4 5">
    <name type="scientific">Cercophora scortea</name>
    <dbReference type="NCBI Taxonomy" id="314031"/>
    <lineage>
        <taxon>Eukaryota</taxon>
        <taxon>Fungi</taxon>
        <taxon>Dikarya</taxon>
        <taxon>Ascomycota</taxon>
        <taxon>Pezizomycotina</taxon>
        <taxon>Sordariomycetes</taxon>
        <taxon>Sordariomycetidae</taxon>
        <taxon>Sordariales</taxon>
        <taxon>Lasiosphaeriaceae</taxon>
        <taxon>Cercophora</taxon>
    </lineage>
</organism>
<dbReference type="AlphaFoldDB" id="A0AAE0J3U8"/>
<evidence type="ECO:0000256" key="2">
    <source>
        <dbReference type="ARBA" id="ARBA00022737"/>
    </source>
</evidence>